<reference evidence="1 2" key="1">
    <citation type="submission" date="2024-09" db="EMBL/GenBank/DDBJ databases">
        <authorList>
            <person name="D'Angelo T."/>
        </authorList>
    </citation>
    <scope>NUCLEOTIDE SEQUENCE [LARGE SCALE GENOMIC DNA]</scope>
    <source>
        <strain evidence="1">SAG AM-320-E07</strain>
    </source>
</reference>
<dbReference type="EMBL" id="JBHPKH010000121">
    <property type="protein sequence ID" value="MFC1573314.1"/>
    <property type="molecule type" value="Genomic_DNA"/>
</dbReference>
<gene>
    <name evidence="1" type="ORF">ACFL6M_06915</name>
</gene>
<dbReference type="Proteomes" id="UP001593833">
    <property type="component" value="Unassembled WGS sequence"/>
</dbReference>
<sequence>LNVITNVNRVTGELPMQDRMSPFDRIVVGFDINTFQGNVDTRFNPEAIAEFYPKAVNLRTELFSQVKELVDE</sequence>
<proteinExistence type="predicted"/>
<name>A0ABV6YLW2_UNCEI</name>
<protein>
    <submittedName>
        <fullName evidence="1">Uncharacterized protein</fullName>
    </submittedName>
</protein>
<organism evidence="1 2">
    <name type="scientific">Eiseniibacteriota bacterium</name>
    <dbReference type="NCBI Taxonomy" id="2212470"/>
    <lineage>
        <taxon>Bacteria</taxon>
        <taxon>Candidatus Eiseniibacteriota</taxon>
    </lineage>
</organism>
<keyword evidence="2" id="KW-1185">Reference proteome</keyword>
<evidence type="ECO:0000313" key="2">
    <source>
        <dbReference type="Proteomes" id="UP001593833"/>
    </source>
</evidence>
<comment type="caution">
    <text evidence="1">The sequence shown here is derived from an EMBL/GenBank/DDBJ whole genome shotgun (WGS) entry which is preliminary data.</text>
</comment>
<feature type="non-terminal residue" evidence="1">
    <location>
        <position position="1"/>
    </location>
</feature>
<accession>A0ABV6YLW2</accession>
<evidence type="ECO:0000313" key="1">
    <source>
        <dbReference type="EMBL" id="MFC1573314.1"/>
    </source>
</evidence>